<evidence type="ECO:0000256" key="1">
    <source>
        <dbReference type="SAM" id="MobiDB-lite"/>
    </source>
</evidence>
<sequence length="1001" mass="105171">MVVATAGYGKTTALESEAPAAGLRRQAVDLVAGPLPDAPWLGIDDLDVLSAGDRLLLLERLAALPDDVGFTLTARCPLDDALLATLPGPVLERGPQDLRLSTYQVAGLLAQEYGVQDPAAAGRVHAATAGWPMLVHFAADLVAREPDADVVTALAAPGTASARWVTAQVLAYLEPAVRDALRVAAALGPFTARLLENLSPLGSAAAAAAVDRLCRSGVLVARQRPGGLGLTVVVPVVAQVLAAATRSAVGADKLVTAARSYQDDDLPFPAARAWQLAGDLEAARRMVEQQGAQMLAAGHAAGVVALLDELGATESTLLQRTRADALRMVGDTAGALRAYAPLVERADRDGWDAALSGQVAAVHYACGEPRAALVALDRISADAASGDRDGILWRACRAQVLATLGRDDEAVTVAAQAVSDAEAGDDKHAAAEAHSAMARVCRGSQKEAHLERALDAATSAGDALAAMRVRVNQSCLALAAARYGQACTAAREAVRLGELGSPPGRYAVALHNLGEALLRVGEYGEATWQLQRSVAMFRGLGPGRCGMGLVGLGEVHRELGHDEQARAAYLEAVDLGRDSGELQVLVPALAGLARLRAADDPDEAYRLADEAVRGASASQRPFAHLGMGWVHLVRGDRADAAIWAGRAVESARDVHALDVLAEALELTAAATDDPALAHRALGEALAIWRDGGATTAEARVELLIGWQPAADGADRSRARDAARRLQRLGILHVHGRPVTDQASAHQVTIQVLGGFTVGVGGAPVPFTAWRSRQARTLVKVLAARRGRPVSRASLCELLWPDDDPAKTAHRLSVLLATVRGVLDPGRDWPAEHYVGADPQGIRLDLAHVALDADALVHDADAAAALMDAGERERAREILTDVDGRYRGGALEDELGEEWADGFREEVRAAWLRSLRRLAWLHAGQGRPADAQVLLVRLLDADPYDTNVHRLLVTTLVRGGRHGEARRAFARWAEAMDAVDAPPPDDAVLGSSGLGSGVLTPR</sequence>
<dbReference type="Pfam" id="PF13424">
    <property type="entry name" value="TPR_12"/>
    <property type="match status" value="1"/>
</dbReference>
<comment type="caution">
    <text evidence="3">The sequence shown here is derived from an EMBL/GenBank/DDBJ whole genome shotgun (WGS) entry which is preliminary data.</text>
</comment>
<name>A0ABW1JF72_9ACTN</name>
<dbReference type="PANTHER" id="PTHR35807">
    <property type="entry name" value="TRANSCRIPTIONAL REGULATOR REDD-RELATED"/>
    <property type="match status" value="1"/>
</dbReference>
<accession>A0ABW1JF72</accession>
<dbReference type="InterPro" id="IPR019734">
    <property type="entry name" value="TPR_rpt"/>
</dbReference>
<dbReference type="Gene3D" id="1.25.40.10">
    <property type="entry name" value="Tetratricopeptide repeat domain"/>
    <property type="match status" value="3"/>
</dbReference>
<dbReference type="RefSeq" id="WP_378227024.1">
    <property type="nucleotide sequence ID" value="NZ_JBHSRD010000003.1"/>
</dbReference>
<reference evidence="4" key="1">
    <citation type="journal article" date="2019" name="Int. J. Syst. Evol. Microbiol.">
        <title>The Global Catalogue of Microorganisms (GCM) 10K type strain sequencing project: providing services to taxonomists for standard genome sequencing and annotation.</title>
        <authorList>
            <consortium name="The Broad Institute Genomics Platform"/>
            <consortium name="The Broad Institute Genome Sequencing Center for Infectious Disease"/>
            <person name="Wu L."/>
            <person name="Ma J."/>
        </authorList>
    </citation>
    <scope>NUCLEOTIDE SEQUENCE [LARGE SCALE GENOMIC DNA]</scope>
    <source>
        <strain evidence="4">KACC 14249</strain>
    </source>
</reference>
<dbReference type="Pfam" id="PF03704">
    <property type="entry name" value="BTAD"/>
    <property type="match status" value="1"/>
</dbReference>
<feature type="region of interest" description="Disordered" evidence="1">
    <location>
        <begin position="980"/>
        <end position="1001"/>
    </location>
</feature>
<dbReference type="SMART" id="SM01043">
    <property type="entry name" value="BTAD"/>
    <property type="match status" value="1"/>
</dbReference>
<keyword evidence="4" id="KW-1185">Reference proteome</keyword>
<dbReference type="EMBL" id="JBHSRD010000003">
    <property type="protein sequence ID" value="MFC6007522.1"/>
    <property type="molecule type" value="Genomic_DNA"/>
</dbReference>
<gene>
    <name evidence="3" type="ORF">ACFQDO_10315</name>
</gene>
<dbReference type="Gene3D" id="1.10.10.10">
    <property type="entry name" value="Winged helix-like DNA-binding domain superfamily/Winged helix DNA-binding domain"/>
    <property type="match status" value="1"/>
</dbReference>
<dbReference type="SUPFAM" id="SSF46894">
    <property type="entry name" value="C-terminal effector domain of the bipartite response regulators"/>
    <property type="match status" value="1"/>
</dbReference>
<dbReference type="InterPro" id="IPR016032">
    <property type="entry name" value="Sig_transdc_resp-reg_C-effctor"/>
</dbReference>
<feature type="domain" description="Bacterial transcriptional activator" evidence="2">
    <location>
        <begin position="850"/>
        <end position="988"/>
    </location>
</feature>
<dbReference type="Proteomes" id="UP001596189">
    <property type="component" value="Unassembled WGS sequence"/>
</dbReference>
<dbReference type="InterPro" id="IPR011990">
    <property type="entry name" value="TPR-like_helical_dom_sf"/>
</dbReference>
<organism evidence="3 4">
    <name type="scientific">Angustibacter luteus</name>
    <dbReference type="NCBI Taxonomy" id="658456"/>
    <lineage>
        <taxon>Bacteria</taxon>
        <taxon>Bacillati</taxon>
        <taxon>Actinomycetota</taxon>
        <taxon>Actinomycetes</taxon>
        <taxon>Kineosporiales</taxon>
        <taxon>Kineosporiaceae</taxon>
    </lineage>
</organism>
<evidence type="ECO:0000259" key="2">
    <source>
        <dbReference type="SMART" id="SM01043"/>
    </source>
</evidence>
<evidence type="ECO:0000313" key="4">
    <source>
        <dbReference type="Proteomes" id="UP001596189"/>
    </source>
</evidence>
<dbReference type="InterPro" id="IPR005158">
    <property type="entry name" value="BTAD"/>
</dbReference>
<dbReference type="InterPro" id="IPR036388">
    <property type="entry name" value="WH-like_DNA-bd_sf"/>
</dbReference>
<evidence type="ECO:0000313" key="3">
    <source>
        <dbReference type="EMBL" id="MFC6007522.1"/>
    </source>
</evidence>
<dbReference type="InterPro" id="IPR051677">
    <property type="entry name" value="AfsR-DnrI-RedD_regulator"/>
</dbReference>
<protein>
    <submittedName>
        <fullName evidence="3">Tetratricopeptide repeat protein</fullName>
    </submittedName>
</protein>
<dbReference type="SUPFAM" id="SSF48452">
    <property type="entry name" value="TPR-like"/>
    <property type="match status" value="3"/>
</dbReference>
<proteinExistence type="predicted"/>
<dbReference type="SMART" id="SM00028">
    <property type="entry name" value="TPR"/>
    <property type="match status" value="4"/>
</dbReference>